<accession>A0A9P8CE42</accession>
<comment type="caution">
    <text evidence="2">The sequence shown here is derived from an EMBL/GenBank/DDBJ whole genome shotgun (WGS) entry which is preliminary data.</text>
</comment>
<sequence>MADQTETPPPPASPALETEKTLTPPPHLPIPSPQAHPPVSSLPLPTASTEVLKSWLPLYLSRTDRALTVLSQLLSTHSGTDTVLMTLCYTTLLSSSLLSSISLAAIKLQIRRVLKIASDLPVNTTLVVDMNTIPTSRVLVTAKRFKALSALISDVRIFARMFGLVGIYHWGKGVVADKAQDQMIRRITLMQVVMNVAFQTLENGAYLSSKGVLGWSLEKQNKAWLWSCRFWMAHVVLDFGRLVRERQVRRGGDEREKEAKLDRAWLKQMVVNASWFPLTLHWSLDGGLLSDTAVGAFGSVCGLFGLQALLAKA</sequence>
<dbReference type="AlphaFoldDB" id="A0A9P8CE42"/>
<evidence type="ECO:0000256" key="1">
    <source>
        <dbReference type="SAM" id="MobiDB-lite"/>
    </source>
</evidence>
<dbReference type="PANTHER" id="PTHR12652">
    <property type="entry name" value="PEROXISOMAL BIOGENESIS FACTOR 11"/>
    <property type="match status" value="1"/>
</dbReference>
<feature type="region of interest" description="Disordered" evidence="1">
    <location>
        <begin position="1"/>
        <end position="42"/>
    </location>
</feature>
<keyword evidence="3" id="KW-1185">Reference proteome</keyword>
<evidence type="ECO:0000313" key="3">
    <source>
        <dbReference type="Proteomes" id="UP000887226"/>
    </source>
</evidence>
<reference evidence="2" key="1">
    <citation type="journal article" date="2021" name="IMA Fungus">
        <title>Genomic characterization of three marine fungi, including Emericellopsis atlantica sp. nov. with signatures of a generalist lifestyle and marine biomass degradation.</title>
        <authorList>
            <person name="Hagestad O.C."/>
            <person name="Hou L."/>
            <person name="Andersen J.H."/>
            <person name="Hansen E.H."/>
            <person name="Altermark B."/>
            <person name="Li C."/>
            <person name="Kuhnert E."/>
            <person name="Cox R.J."/>
            <person name="Crous P.W."/>
            <person name="Spatafora J.W."/>
            <person name="Lail K."/>
            <person name="Amirebrahimi M."/>
            <person name="Lipzen A."/>
            <person name="Pangilinan J."/>
            <person name="Andreopoulos W."/>
            <person name="Hayes R.D."/>
            <person name="Ng V."/>
            <person name="Grigoriev I.V."/>
            <person name="Jackson S.A."/>
            <person name="Sutton T.D.S."/>
            <person name="Dobson A.D.W."/>
            <person name="Rama T."/>
        </authorList>
    </citation>
    <scope>NUCLEOTIDE SEQUENCE</scope>
    <source>
        <strain evidence="2">TRa3180A</strain>
    </source>
</reference>
<dbReference type="EMBL" id="MU253957">
    <property type="protein sequence ID" value="KAG9243703.1"/>
    <property type="molecule type" value="Genomic_DNA"/>
</dbReference>
<gene>
    <name evidence="2" type="ORF">BJ878DRAFT_509497</name>
</gene>
<dbReference type="OrthoDB" id="10005898at2759"/>
<feature type="compositionally biased region" description="Pro residues" evidence="1">
    <location>
        <begin position="23"/>
        <end position="36"/>
    </location>
</feature>
<dbReference type="PANTHER" id="PTHR12652:SF25">
    <property type="entry name" value="MICROBODY (PEROXISOME) PROLIFERATION PROTEIN PEROXIN 11C (EUROFUNG)"/>
    <property type="match status" value="1"/>
</dbReference>
<dbReference type="Proteomes" id="UP000887226">
    <property type="component" value="Unassembled WGS sequence"/>
</dbReference>
<organism evidence="2 3">
    <name type="scientific">Calycina marina</name>
    <dbReference type="NCBI Taxonomy" id="1763456"/>
    <lineage>
        <taxon>Eukaryota</taxon>
        <taxon>Fungi</taxon>
        <taxon>Dikarya</taxon>
        <taxon>Ascomycota</taxon>
        <taxon>Pezizomycotina</taxon>
        <taxon>Leotiomycetes</taxon>
        <taxon>Helotiales</taxon>
        <taxon>Pezizellaceae</taxon>
        <taxon>Calycina</taxon>
    </lineage>
</organism>
<name>A0A9P8CE42_9HELO</name>
<evidence type="ECO:0000313" key="2">
    <source>
        <dbReference type="EMBL" id="KAG9243703.1"/>
    </source>
</evidence>
<proteinExistence type="predicted"/>
<protein>
    <submittedName>
        <fullName evidence="2">Uncharacterized protein</fullName>
    </submittedName>
</protein>